<reference evidence="2 3" key="1">
    <citation type="submission" date="2017-08" db="EMBL/GenBank/DDBJ databases">
        <title>Comparative genomics of bacteria isolated from necrotic lesions of AOD affected trees.</title>
        <authorList>
            <person name="Doonan J."/>
            <person name="Denman S."/>
            <person name="McDonald J.E."/>
        </authorList>
    </citation>
    <scope>NUCLEOTIDE SEQUENCE [LARGE SCALE GENOMIC DNA]</scope>
    <source>
        <strain evidence="2 3">477</strain>
    </source>
</reference>
<keyword evidence="1" id="KW-0472">Membrane</keyword>
<dbReference type="AlphaFoldDB" id="A0AAD0SFL3"/>
<accession>A0AAD0SFL3</accession>
<organism evidence="2 3">
    <name type="scientific">Lonsdalea britannica</name>
    <dbReference type="NCBI Taxonomy" id="1082704"/>
    <lineage>
        <taxon>Bacteria</taxon>
        <taxon>Pseudomonadati</taxon>
        <taxon>Pseudomonadota</taxon>
        <taxon>Gammaproteobacteria</taxon>
        <taxon>Enterobacterales</taxon>
        <taxon>Pectobacteriaceae</taxon>
        <taxon>Lonsdalea</taxon>
    </lineage>
</organism>
<protein>
    <submittedName>
        <fullName evidence="2">Uncharacterized protein</fullName>
    </submittedName>
</protein>
<evidence type="ECO:0000313" key="2">
    <source>
        <dbReference type="EMBL" id="AXW86969.1"/>
    </source>
</evidence>
<dbReference type="Proteomes" id="UP000263881">
    <property type="component" value="Chromosome"/>
</dbReference>
<dbReference type="EMBL" id="CP023009">
    <property type="protein sequence ID" value="AXW86969.1"/>
    <property type="molecule type" value="Genomic_DNA"/>
</dbReference>
<dbReference type="KEGG" id="lbq:CKQ53_08215"/>
<evidence type="ECO:0000256" key="1">
    <source>
        <dbReference type="SAM" id="Phobius"/>
    </source>
</evidence>
<gene>
    <name evidence="2" type="ORF">CKQ53_08215</name>
</gene>
<feature type="transmembrane region" description="Helical" evidence="1">
    <location>
        <begin position="34"/>
        <end position="55"/>
    </location>
</feature>
<keyword evidence="1" id="KW-1133">Transmembrane helix</keyword>
<name>A0AAD0SFL3_9GAMM</name>
<sequence length="122" mass="13126">MTMTASLKEAVGSAWCDEYLTVINVLAPRSAWGFSFPGLSASFTTIVGAVNFLVWTLSRLDAGGIAVEEEQESRDEFWHASQQRPASGAPTQAAVPQILFFSAFNCLKRSQFGGFLSCPANG</sequence>
<proteinExistence type="predicted"/>
<keyword evidence="3" id="KW-1185">Reference proteome</keyword>
<evidence type="ECO:0000313" key="3">
    <source>
        <dbReference type="Proteomes" id="UP000263881"/>
    </source>
</evidence>
<keyword evidence="1" id="KW-0812">Transmembrane</keyword>